<proteinExistence type="predicted"/>
<organism evidence="3 4">
    <name type="scientific">Aspergillus fumigatus</name>
    <name type="common">Neosartorya fumigata</name>
    <dbReference type="NCBI Taxonomy" id="746128"/>
    <lineage>
        <taxon>Eukaryota</taxon>
        <taxon>Fungi</taxon>
        <taxon>Dikarya</taxon>
        <taxon>Ascomycota</taxon>
        <taxon>Pezizomycotina</taxon>
        <taxon>Eurotiomycetes</taxon>
        <taxon>Eurotiomycetidae</taxon>
        <taxon>Eurotiales</taxon>
        <taxon>Aspergillaceae</taxon>
        <taxon>Aspergillus</taxon>
        <taxon>Aspergillus subgen. Fumigati</taxon>
    </lineage>
</organism>
<dbReference type="AlphaFoldDB" id="A0A9P8SNN0"/>
<feature type="coiled-coil region" evidence="1">
    <location>
        <begin position="159"/>
        <end position="193"/>
    </location>
</feature>
<accession>A0A9P8SNN0</accession>
<sequence length="328" mass="36519">MFEYPQFPLYYGASEPGPSDELLDYSQLDPREPLESQSHSAITLDALVSRPATSQVDAVSVSHQSSPGHPPGEVSSSKEERTGRSNKATDVLILRLAAEMKDELGNMERRLNNLERRTDSLADLVNSLSDLPSRVDQRIDKLSDTVDKESQQITKIWAKNQLEISIRRYADDSELLRRELALERKKSQDLEHRLTALFSANDALIRPMTDASSPTKGSSYMQPDTDKIVLENMRLQELVGQLKAANHFHEETIKALRTALQAFHDTHSSSSSSDGSSTAVRPTGNLIEASTAIQTDYAVETLLRNPENLQNAQETTTHAGTWYEDDAP</sequence>
<comment type="caution">
    <text evidence="3">The sequence shown here is derived from an EMBL/GenBank/DDBJ whole genome shotgun (WGS) entry which is preliminary data.</text>
</comment>
<dbReference type="EMBL" id="JAIBSC010000177">
    <property type="protein sequence ID" value="KAH1893617.1"/>
    <property type="molecule type" value="Genomic_DNA"/>
</dbReference>
<evidence type="ECO:0000313" key="4">
    <source>
        <dbReference type="Proteomes" id="UP000813423"/>
    </source>
</evidence>
<evidence type="ECO:0000313" key="3">
    <source>
        <dbReference type="EMBL" id="KAH1893617.1"/>
    </source>
</evidence>
<evidence type="ECO:0000256" key="1">
    <source>
        <dbReference type="SAM" id="Coils"/>
    </source>
</evidence>
<reference evidence="3" key="1">
    <citation type="submission" date="2021-08" db="EMBL/GenBank/DDBJ databases">
        <title>Global Aspergillus fumigatus from environmental and clinical sources.</title>
        <authorList>
            <person name="Barber A."/>
            <person name="Sae-Ong T."/>
        </authorList>
    </citation>
    <scope>NUCLEOTIDE SEQUENCE</scope>
    <source>
        <strain evidence="3">NRZ-2016-071</strain>
    </source>
</reference>
<gene>
    <name evidence="3" type="ORF">KXV57_002774</name>
</gene>
<feature type="region of interest" description="Disordered" evidence="2">
    <location>
        <begin position="308"/>
        <end position="328"/>
    </location>
</feature>
<protein>
    <submittedName>
        <fullName evidence="3">Uncharacterized protein</fullName>
    </submittedName>
</protein>
<keyword evidence="1" id="KW-0175">Coiled coil</keyword>
<evidence type="ECO:0000256" key="2">
    <source>
        <dbReference type="SAM" id="MobiDB-lite"/>
    </source>
</evidence>
<feature type="coiled-coil region" evidence="1">
    <location>
        <begin position="97"/>
        <end position="131"/>
    </location>
</feature>
<dbReference type="Proteomes" id="UP000813423">
    <property type="component" value="Unassembled WGS sequence"/>
</dbReference>
<name>A0A9P8SNN0_ASPFM</name>
<feature type="region of interest" description="Disordered" evidence="2">
    <location>
        <begin position="1"/>
        <end position="86"/>
    </location>
</feature>
<feature type="compositionally biased region" description="Polar residues" evidence="2">
    <location>
        <begin position="51"/>
        <end position="67"/>
    </location>
</feature>
<feature type="compositionally biased region" description="Polar residues" evidence="2">
    <location>
        <begin position="308"/>
        <end position="319"/>
    </location>
</feature>